<dbReference type="Proteomes" id="UP000030764">
    <property type="component" value="Unassembled WGS sequence"/>
</dbReference>
<sequence length="127" mass="14330">MEDFVRAAKEGTRRENGYPENNYSMSKVGETALTMIQQRMLDNEGRSDVIVNACCPGYVDTDMTSHKGGITTREGAETPLFLALEEADHLAKGKFFYKKRETNWRTAAQSYSTRQNGKPKKCKQILA</sequence>
<keyword evidence="3" id="KW-0560">Oxidoreductase</keyword>
<dbReference type="Proteomes" id="UP000030758">
    <property type="component" value="Unassembled WGS sequence"/>
</dbReference>
<dbReference type="GO" id="GO:0004090">
    <property type="term" value="F:carbonyl reductase (NADPH) activity"/>
    <property type="evidence" value="ECO:0007669"/>
    <property type="project" value="TreeGrafter"/>
</dbReference>
<evidence type="ECO:0000256" key="1">
    <source>
        <dbReference type="ARBA" id="ARBA00006484"/>
    </source>
</evidence>
<dbReference type="AlphaFoldDB" id="A0A085M446"/>
<feature type="region of interest" description="Disordered" evidence="4">
    <location>
        <begin position="1"/>
        <end position="24"/>
    </location>
</feature>
<keyword evidence="7" id="KW-1185">Reference proteome</keyword>
<reference evidence="5 7" key="1">
    <citation type="journal article" date="2014" name="Nat. Genet.">
        <title>Genome and transcriptome of the porcine whipworm Trichuris suis.</title>
        <authorList>
            <person name="Jex A.R."/>
            <person name="Nejsum P."/>
            <person name="Schwarz E.M."/>
            <person name="Hu L."/>
            <person name="Young N.D."/>
            <person name="Hall R.S."/>
            <person name="Korhonen P.K."/>
            <person name="Liao S."/>
            <person name="Thamsborg S."/>
            <person name="Xia J."/>
            <person name="Xu P."/>
            <person name="Wang S."/>
            <person name="Scheerlinck J.P."/>
            <person name="Hofmann A."/>
            <person name="Sternberg P.W."/>
            <person name="Wang J."/>
            <person name="Gasser R.B."/>
        </authorList>
    </citation>
    <scope>NUCLEOTIDE SEQUENCE [LARGE SCALE GENOMIC DNA]</scope>
    <source>
        <strain evidence="6">DCEP-RM93F</strain>
        <strain evidence="5">DCEP-RM93M</strain>
    </source>
</reference>
<dbReference type="PANTHER" id="PTHR43963:SF4">
    <property type="entry name" value="CARBONYL REDUCTASE (NADPH)"/>
    <property type="match status" value="1"/>
</dbReference>
<evidence type="ECO:0000313" key="6">
    <source>
        <dbReference type="EMBL" id="KFD71394.1"/>
    </source>
</evidence>
<dbReference type="InterPro" id="IPR036291">
    <property type="entry name" value="NAD(P)-bd_dom_sf"/>
</dbReference>
<dbReference type="SUPFAM" id="SSF51735">
    <property type="entry name" value="NAD(P)-binding Rossmann-fold domains"/>
    <property type="match status" value="1"/>
</dbReference>
<dbReference type="Gene3D" id="3.40.50.720">
    <property type="entry name" value="NAD(P)-binding Rossmann-like Domain"/>
    <property type="match status" value="1"/>
</dbReference>
<dbReference type="EMBL" id="KL367482">
    <property type="protein sequence ID" value="KFD71394.1"/>
    <property type="molecule type" value="Genomic_DNA"/>
</dbReference>
<organism evidence="5 7">
    <name type="scientific">Trichuris suis</name>
    <name type="common">pig whipworm</name>
    <dbReference type="NCBI Taxonomy" id="68888"/>
    <lineage>
        <taxon>Eukaryota</taxon>
        <taxon>Metazoa</taxon>
        <taxon>Ecdysozoa</taxon>
        <taxon>Nematoda</taxon>
        <taxon>Enoplea</taxon>
        <taxon>Dorylaimia</taxon>
        <taxon>Trichinellida</taxon>
        <taxon>Trichuridae</taxon>
        <taxon>Trichuris</taxon>
    </lineage>
</organism>
<evidence type="ECO:0000256" key="3">
    <source>
        <dbReference type="ARBA" id="ARBA00023002"/>
    </source>
</evidence>
<evidence type="ECO:0000313" key="7">
    <source>
        <dbReference type="Proteomes" id="UP000030764"/>
    </source>
</evidence>
<comment type="similarity">
    <text evidence="1">Belongs to the short-chain dehydrogenases/reductases (SDR) family.</text>
</comment>
<evidence type="ECO:0000256" key="2">
    <source>
        <dbReference type="ARBA" id="ARBA00022857"/>
    </source>
</evidence>
<proteinExistence type="inferred from homology"/>
<feature type="compositionally biased region" description="Basic and acidic residues" evidence="4">
    <location>
        <begin position="1"/>
        <end position="17"/>
    </location>
</feature>
<evidence type="ECO:0000256" key="4">
    <source>
        <dbReference type="SAM" id="MobiDB-lite"/>
    </source>
</evidence>
<evidence type="ECO:0000313" key="5">
    <source>
        <dbReference type="EMBL" id="KFD51992.1"/>
    </source>
</evidence>
<protein>
    <submittedName>
        <fullName evidence="5">Uncharacterized protein</fullName>
    </submittedName>
</protein>
<dbReference type="EMBL" id="KL363233">
    <property type="protein sequence ID" value="KFD51992.1"/>
    <property type="molecule type" value="Genomic_DNA"/>
</dbReference>
<accession>A0A085M446</accession>
<dbReference type="PANTHER" id="PTHR43963">
    <property type="entry name" value="CARBONYL REDUCTASE 1-RELATED"/>
    <property type="match status" value="1"/>
</dbReference>
<gene>
    <name evidence="5" type="ORF">M513_07124</name>
    <name evidence="6" type="ORF">M514_07124</name>
</gene>
<name>A0A085M446_9BILA</name>
<keyword evidence="2" id="KW-0521">NADP</keyword>